<dbReference type="GO" id="GO:0016787">
    <property type="term" value="F:hydrolase activity"/>
    <property type="evidence" value="ECO:0007669"/>
    <property type="project" value="UniProtKB-KW"/>
</dbReference>
<dbReference type="Pfam" id="PF04909">
    <property type="entry name" value="Amidohydro_2"/>
    <property type="match status" value="1"/>
</dbReference>
<evidence type="ECO:0000313" key="4">
    <source>
        <dbReference type="Proteomes" id="UP000215377"/>
    </source>
</evidence>
<sequence length="281" mass="31161">MQADTILDTHLHLVDRDRLDYPWLADAPPLQHDWPLEAYATQARQLGIGSALFMEVDVAEPRIEDEITWVEELAASQVFPIRGIIASGRPEAGDFPAYLDRLADRPLVKGIRRVLHTMPDETSQGALFRENVARMAGPDLPFDLCVLARQLPLAIELVDATPDVRFVLDHCGVPDIAGDAWDDWARNIEEIARRPNVSCKVSGVVAYGGDGWTLDRLARWVGHVTECFGPQRLCWGGDWPVCTLGGGLPTWVASTRAMVADWSAADRARLFSGTAEEIWKV</sequence>
<dbReference type="Gene3D" id="3.20.20.140">
    <property type="entry name" value="Metal-dependent hydrolases"/>
    <property type="match status" value="1"/>
</dbReference>
<dbReference type="PANTHER" id="PTHR43569">
    <property type="entry name" value="AMIDOHYDROLASE"/>
    <property type="match status" value="1"/>
</dbReference>
<dbReference type="Proteomes" id="UP000215377">
    <property type="component" value="Unassembled WGS sequence"/>
</dbReference>
<evidence type="ECO:0000256" key="1">
    <source>
        <dbReference type="ARBA" id="ARBA00038310"/>
    </source>
</evidence>
<evidence type="ECO:0000259" key="2">
    <source>
        <dbReference type="Pfam" id="PF04909"/>
    </source>
</evidence>
<protein>
    <submittedName>
        <fullName evidence="3">Amidohydrolase</fullName>
    </submittedName>
</protein>
<accession>A0A225NFL3</accession>
<dbReference type="EMBL" id="AQQR01000007">
    <property type="protein sequence ID" value="OWU72248.1"/>
    <property type="molecule type" value="Genomic_DNA"/>
</dbReference>
<evidence type="ECO:0000313" key="3">
    <source>
        <dbReference type="EMBL" id="OWU72248.1"/>
    </source>
</evidence>
<reference evidence="3 4" key="1">
    <citation type="submission" date="2013-04" db="EMBL/GenBank/DDBJ databases">
        <title>Oceanicola sp. 22II1-22F33 Genome Sequencing.</title>
        <authorList>
            <person name="Lai Q."/>
            <person name="Li G."/>
            <person name="Shao Z."/>
        </authorList>
    </citation>
    <scope>NUCLEOTIDE SEQUENCE [LARGE SCALE GENOMIC DNA]</scope>
    <source>
        <strain evidence="3 4">22II1-22F33</strain>
    </source>
</reference>
<dbReference type="InterPro" id="IPR006680">
    <property type="entry name" value="Amidohydro-rel"/>
</dbReference>
<comment type="similarity">
    <text evidence="1">Belongs to the metallo-dependent hydrolases superfamily.</text>
</comment>
<keyword evidence="4" id="KW-1185">Reference proteome</keyword>
<proteinExistence type="inferred from homology"/>
<dbReference type="SUPFAM" id="SSF51556">
    <property type="entry name" value="Metallo-dependent hydrolases"/>
    <property type="match status" value="1"/>
</dbReference>
<dbReference type="RefSeq" id="WP_088651084.1">
    <property type="nucleotide sequence ID" value="NZ_AQQR01000007.1"/>
</dbReference>
<dbReference type="OrthoDB" id="9787654at2"/>
<feature type="domain" description="Amidohydrolase-related" evidence="2">
    <location>
        <begin position="8"/>
        <end position="280"/>
    </location>
</feature>
<dbReference type="InterPro" id="IPR032466">
    <property type="entry name" value="Metal_Hydrolase"/>
</dbReference>
<gene>
    <name evidence="3" type="ORF">ATO3_16980</name>
</gene>
<keyword evidence="3" id="KW-0378">Hydrolase</keyword>
<dbReference type="PANTHER" id="PTHR43569:SF2">
    <property type="entry name" value="AMIDOHYDROLASE-RELATED DOMAIN-CONTAINING PROTEIN"/>
    <property type="match status" value="1"/>
</dbReference>
<comment type="caution">
    <text evidence="3">The sequence shown here is derived from an EMBL/GenBank/DDBJ whole genome shotgun (WGS) entry which is preliminary data.</text>
</comment>
<organism evidence="3 4">
    <name type="scientific">Marinibacterium profundimaris</name>
    <dbReference type="NCBI Taxonomy" id="1679460"/>
    <lineage>
        <taxon>Bacteria</taxon>
        <taxon>Pseudomonadati</taxon>
        <taxon>Pseudomonadota</taxon>
        <taxon>Alphaproteobacteria</taxon>
        <taxon>Rhodobacterales</taxon>
        <taxon>Paracoccaceae</taxon>
        <taxon>Marinibacterium</taxon>
    </lineage>
</organism>
<dbReference type="InterPro" id="IPR052350">
    <property type="entry name" value="Metallo-dep_Lactonases"/>
</dbReference>
<dbReference type="AlphaFoldDB" id="A0A225NFL3"/>
<name>A0A225NFL3_9RHOB</name>